<feature type="transmembrane region" description="Helical" evidence="7">
    <location>
        <begin position="277"/>
        <end position="297"/>
    </location>
</feature>
<dbReference type="GO" id="GO:0022857">
    <property type="term" value="F:transmembrane transporter activity"/>
    <property type="evidence" value="ECO:0007669"/>
    <property type="project" value="InterPro"/>
</dbReference>
<dbReference type="Pfam" id="PF07690">
    <property type="entry name" value="MFS_1"/>
    <property type="match status" value="1"/>
</dbReference>
<feature type="transmembrane region" description="Helical" evidence="7">
    <location>
        <begin position="394"/>
        <end position="417"/>
    </location>
</feature>
<proteinExistence type="predicted"/>
<reference evidence="9 10" key="1">
    <citation type="submission" date="2018-11" db="EMBL/GenBank/DDBJ databases">
        <title>Genome sequence of Saitozyma podzolica DSM 27192.</title>
        <authorList>
            <person name="Aliyu H."/>
            <person name="Gorte O."/>
            <person name="Ochsenreither K."/>
        </authorList>
    </citation>
    <scope>NUCLEOTIDE SEQUENCE [LARGE SCALE GENOMIC DNA]</scope>
    <source>
        <strain evidence="9 10">DSM 27192</strain>
    </source>
</reference>
<dbReference type="InterPro" id="IPR011701">
    <property type="entry name" value="MFS"/>
</dbReference>
<keyword evidence="3 7" id="KW-0812">Transmembrane</keyword>
<dbReference type="PANTHER" id="PTHR42718:SF9">
    <property type="entry name" value="MAJOR FACILITATOR SUPERFAMILY MULTIDRUG TRANSPORTER MFSC"/>
    <property type="match status" value="1"/>
</dbReference>
<evidence type="ECO:0000256" key="1">
    <source>
        <dbReference type="ARBA" id="ARBA00004141"/>
    </source>
</evidence>
<dbReference type="GO" id="GO:0016020">
    <property type="term" value="C:membrane"/>
    <property type="evidence" value="ECO:0007669"/>
    <property type="project" value="UniProtKB-SubCell"/>
</dbReference>
<organism evidence="9 10">
    <name type="scientific">Saitozyma podzolica</name>
    <dbReference type="NCBI Taxonomy" id="1890683"/>
    <lineage>
        <taxon>Eukaryota</taxon>
        <taxon>Fungi</taxon>
        <taxon>Dikarya</taxon>
        <taxon>Basidiomycota</taxon>
        <taxon>Agaricomycotina</taxon>
        <taxon>Tremellomycetes</taxon>
        <taxon>Tremellales</taxon>
        <taxon>Trimorphomycetaceae</taxon>
        <taxon>Saitozyma</taxon>
    </lineage>
</organism>
<feature type="region of interest" description="Disordered" evidence="6">
    <location>
        <begin position="1"/>
        <end position="57"/>
    </location>
</feature>
<evidence type="ECO:0000259" key="8">
    <source>
        <dbReference type="PROSITE" id="PS50850"/>
    </source>
</evidence>
<evidence type="ECO:0000256" key="6">
    <source>
        <dbReference type="SAM" id="MobiDB-lite"/>
    </source>
</evidence>
<feature type="transmembrane region" description="Helical" evidence="7">
    <location>
        <begin position="154"/>
        <end position="173"/>
    </location>
</feature>
<feature type="domain" description="Major facilitator superfamily (MFS) profile" evidence="8">
    <location>
        <begin position="120"/>
        <end position="583"/>
    </location>
</feature>
<feature type="compositionally biased region" description="Basic and acidic residues" evidence="6">
    <location>
        <begin position="33"/>
        <end position="45"/>
    </location>
</feature>
<evidence type="ECO:0000313" key="10">
    <source>
        <dbReference type="Proteomes" id="UP000279259"/>
    </source>
</evidence>
<gene>
    <name evidence="9" type="ORF">EHS25_006705</name>
</gene>
<feature type="transmembrane region" description="Helical" evidence="7">
    <location>
        <begin position="185"/>
        <end position="204"/>
    </location>
</feature>
<dbReference type="Proteomes" id="UP000279259">
    <property type="component" value="Unassembled WGS sequence"/>
</dbReference>
<accession>A0A427YSQ7</accession>
<feature type="transmembrane region" description="Helical" evidence="7">
    <location>
        <begin position="487"/>
        <end position="508"/>
    </location>
</feature>
<feature type="transmembrane region" description="Helical" evidence="7">
    <location>
        <begin position="243"/>
        <end position="271"/>
    </location>
</feature>
<name>A0A427YSQ7_9TREE</name>
<dbReference type="OrthoDB" id="5086884at2759"/>
<dbReference type="EMBL" id="RSCD01000003">
    <property type="protein sequence ID" value="RSH94051.1"/>
    <property type="molecule type" value="Genomic_DNA"/>
</dbReference>
<dbReference type="STRING" id="1890683.A0A427YSQ7"/>
<feature type="transmembrane region" description="Helical" evidence="7">
    <location>
        <begin position="429"/>
        <end position="450"/>
    </location>
</feature>
<feature type="transmembrane region" description="Helical" evidence="7">
    <location>
        <begin position="317"/>
        <end position="335"/>
    </location>
</feature>
<evidence type="ECO:0000256" key="4">
    <source>
        <dbReference type="ARBA" id="ARBA00022989"/>
    </source>
</evidence>
<dbReference type="SUPFAM" id="SSF103473">
    <property type="entry name" value="MFS general substrate transporter"/>
    <property type="match status" value="1"/>
</dbReference>
<dbReference type="InterPro" id="IPR036259">
    <property type="entry name" value="MFS_trans_sf"/>
</dbReference>
<keyword evidence="10" id="KW-1185">Reference proteome</keyword>
<dbReference type="PROSITE" id="PS50850">
    <property type="entry name" value="MFS"/>
    <property type="match status" value="1"/>
</dbReference>
<comment type="caution">
    <text evidence="9">The sequence shown here is derived from an EMBL/GenBank/DDBJ whole genome shotgun (WGS) entry which is preliminary data.</text>
</comment>
<feature type="transmembrane region" description="Helical" evidence="7">
    <location>
        <begin position="520"/>
        <end position="542"/>
    </location>
</feature>
<feature type="transmembrane region" description="Helical" evidence="7">
    <location>
        <begin position="562"/>
        <end position="584"/>
    </location>
</feature>
<dbReference type="AlphaFoldDB" id="A0A427YSQ7"/>
<feature type="transmembrane region" description="Helical" evidence="7">
    <location>
        <begin position="347"/>
        <end position="366"/>
    </location>
</feature>
<sequence length="602" mass="64029">MTADMSAMSSAMSSPTKSEFDEKATGQAGLGFDEEKDHVDKEKTSSEPSSPSPQVQVLLKDEPHARVPLDSTPLEHAHEPLPPAAEAVVDPILRSALATEIENAEPAMGIVLSPIRQTLLCAAMTLTYFIGAASGASVIFIIPAMSKDLGVSTLAAQWVASAQSLAWGCGLLFAGRLADMYSRKFLFLLGLSITLVFTLISGAIPNLIGICIVRALAGLGTAIATPASFGICGVTFRTEPTRTVAFAVLGMGNPIGGTVGMILGGIMASIGEHGWRLLFYVLGGLCVIPIAVGFLVIPSDKHYVATRNPNQNKQIDWLGGFLVTAGVCLLAFSLTQSGIADDGWKTPYIPALLALSVILLVSFVFWEAFAERRTSIPPVAKLSLFTRNKGQGSVVLLMLFFIWIGTNGTFSLISLFYQEYQQVSPIRTTLYVVPAPIVGVLASIIVIYLVPRVRAPFLLATAGLLTGICAMIYAVEPEGLTYWAAEFIGLICLPFGPDMTTAIGSIIISNLCDDDEQSVMGALLQTTIQVGQAIGLCVASLIEQNVSQSTGSILQGLRTSFFATMALSWITIPLALIFLGNMGFAQEVRRKDSSSKAARPHF</sequence>
<evidence type="ECO:0000256" key="5">
    <source>
        <dbReference type="ARBA" id="ARBA00023136"/>
    </source>
</evidence>
<feature type="transmembrane region" description="Helical" evidence="7">
    <location>
        <begin position="118"/>
        <end position="142"/>
    </location>
</feature>
<keyword evidence="5 7" id="KW-0472">Membrane</keyword>
<keyword evidence="4 7" id="KW-1133">Transmembrane helix</keyword>
<comment type="subcellular location">
    <subcellularLocation>
        <location evidence="1">Membrane</location>
        <topology evidence="1">Multi-pass membrane protein</topology>
    </subcellularLocation>
</comment>
<dbReference type="PANTHER" id="PTHR42718">
    <property type="entry name" value="MAJOR FACILITATOR SUPERFAMILY MULTIDRUG TRANSPORTER MFSC"/>
    <property type="match status" value="1"/>
</dbReference>
<feature type="compositionally biased region" description="Low complexity" evidence="6">
    <location>
        <begin position="1"/>
        <end position="14"/>
    </location>
</feature>
<feature type="transmembrane region" description="Helical" evidence="7">
    <location>
        <begin position="216"/>
        <end position="236"/>
    </location>
</feature>
<dbReference type="Gene3D" id="1.20.1250.20">
    <property type="entry name" value="MFS general substrate transporter like domains"/>
    <property type="match status" value="2"/>
</dbReference>
<evidence type="ECO:0000256" key="2">
    <source>
        <dbReference type="ARBA" id="ARBA00022448"/>
    </source>
</evidence>
<evidence type="ECO:0000256" key="7">
    <source>
        <dbReference type="SAM" id="Phobius"/>
    </source>
</evidence>
<feature type="transmembrane region" description="Helical" evidence="7">
    <location>
        <begin position="457"/>
        <end position="475"/>
    </location>
</feature>
<protein>
    <recommendedName>
        <fullName evidence="8">Major facilitator superfamily (MFS) profile domain-containing protein</fullName>
    </recommendedName>
</protein>
<evidence type="ECO:0000313" key="9">
    <source>
        <dbReference type="EMBL" id="RSH94051.1"/>
    </source>
</evidence>
<dbReference type="InterPro" id="IPR020846">
    <property type="entry name" value="MFS_dom"/>
</dbReference>
<keyword evidence="2" id="KW-0813">Transport</keyword>
<evidence type="ECO:0000256" key="3">
    <source>
        <dbReference type="ARBA" id="ARBA00022692"/>
    </source>
</evidence>